<dbReference type="EMBL" id="CAHIKZ030001240">
    <property type="protein sequence ID" value="CAE1257431.1"/>
    <property type="molecule type" value="Genomic_DNA"/>
</dbReference>
<dbReference type="AlphaFoldDB" id="A0A812C741"/>
<dbReference type="InterPro" id="IPR002213">
    <property type="entry name" value="UDP_glucos_trans"/>
</dbReference>
<dbReference type="PANTHER" id="PTHR48043">
    <property type="entry name" value="EG:EG0003.4 PROTEIN-RELATED"/>
    <property type="match status" value="1"/>
</dbReference>
<feature type="transmembrane region" description="Helical" evidence="4">
    <location>
        <begin position="503"/>
        <end position="529"/>
    </location>
</feature>
<sequence>MAPDTLKTRSVVAREKRPVQDRLTPTVLSRGNVLGLETFSCRLKSTFVFSVVLMSFICTADGAKILFIPSLEYSHCNYMRGLAEELVRRGHSVTMYLCKEMDYRDCPGPNIDVITYKWTEYKTNMPFKKQMNKDIFEGQWKRLFDHMEIIKHFFCQMMENDMESIENLRRRRFDFAVIDGLFFSRCFYLVPYNLTIPYLSMASVIEELDSGQLIAPGLFPSKYSDYTNDMTFVQRVLNTLYFIVPHIAKFSKVPTDTFKLAPGLTSEDLEELYRKSELFLENGDVLMNYPKPVLPNYIQVGGLTTRPAKPLPPDLRTFFDGAKNGAIIVSFGSVFEDDSNVLTPILLSALSRLPQRVLLKASEDKDLGNIKTVTWLPLNDALAHPNTRLVVYHCGNNGHFESIYHGIPLVCLPIIADQFQIAKRVEHFKMGVKIDIRKLTAQILVDAIKKVLDDPAYTQRAKNFSRIFHSRRKTPAERAADAVEDVIQFGGQHLRSQHAPKNWFLLLHLDVWVFIFLVLQLIFVSIVWCTRRLLRQWLPDSSTSTFTIFMYISALLSAWVYLYL</sequence>
<name>A0A812C741_ACAPH</name>
<reference evidence="5" key="1">
    <citation type="submission" date="2021-01" db="EMBL/GenBank/DDBJ databases">
        <authorList>
            <person name="Li R."/>
            <person name="Bekaert M."/>
        </authorList>
    </citation>
    <scope>NUCLEOTIDE SEQUENCE</scope>
    <source>
        <strain evidence="5">Farmed</strain>
    </source>
</reference>
<protein>
    <submittedName>
        <fullName evidence="5">UGT</fullName>
        <ecNumber evidence="5">2.4.1.17</ecNumber>
    </submittedName>
</protein>
<dbReference type="Pfam" id="PF00201">
    <property type="entry name" value="UDPGT"/>
    <property type="match status" value="1"/>
</dbReference>
<dbReference type="OrthoDB" id="6072202at2759"/>
<dbReference type="PANTHER" id="PTHR48043:SF145">
    <property type="entry name" value="FI06409P-RELATED"/>
    <property type="match status" value="1"/>
</dbReference>
<dbReference type="EC" id="2.4.1.17" evidence="5"/>
<comment type="caution">
    <text evidence="5">The sequence shown here is derived from an EMBL/GenBank/DDBJ whole genome shotgun (WGS) entry which is preliminary data.</text>
</comment>
<keyword evidence="2 5" id="KW-0328">Glycosyltransferase</keyword>
<evidence type="ECO:0000256" key="2">
    <source>
        <dbReference type="ARBA" id="ARBA00022676"/>
    </source>
</evidence>
<keyword evidence="4" id="KW-0812">Transmembrane</keyword>
<comment type="similarity">
    <text evidence="1">Belongs to the UDP-glycosyltransferase family.</text>
</comment>
<dbReference type="CDD" id="cd03784">
    <property type="entry name" value="GT1_Gtf-like"/>
    <property type="match status" value="1"/>
</dbReference>
<dbReference type="InterPro" id="IPR050271">
    <property type="entry name" value="UDP-glycosyltransferase"/>
</dbReference>
<keyword evidence="4" id="KW-1133">Transmembrane helix</keyword>
<proteinExistence type="inferred from homology"/>
<evidence type="ECO:0000313" key="6">
    <source>
        <dbReference type="Proteomes" id="UP000597762"/>
    </source>
</evidence>
<dbReference type="Proteomes" id="UP000597762">
    <property type="component" value="Unassembled WGS sequence"/>
</dbReference>
<evidence type="ECO:0000256" key="3">
    <source>
        <dbReference type="ARBA" id="ARBA00022679"/>
    </source>
</evidence>
<keyword evidence="6" id="KW-1185">Reference proteome</keyword>
<evidence type="ECO:0000256" key="1">
    <source>
        <dbReference type="ARBA" id="ARBA00009995"/>
    </source>
</evidence>
<dbReference type="SUPFAM" id="SSF53756">
    <property type="entry name" value="UDP-Glycosyltransferase/glycogen phosphorylase"/>
    <property type="match status" value="1"/>
</dbReference>
<keyword evidence="4" id="KW-0472">Membrane</keyword>
<keyword evidence="3 5" id="KW-0808">Transferase</keyword>
<evidence type="ECO:0000313" key="5">
    <source>
        <dbReference type="EMBL" id="CAE1257431.1"/>
    </source>
</evidence>
<dbReference type="FunFam" id="3.40.50.2000:FF:000021">
    <property type="entry name" value="UDP-glucuronosyltransferase"/>
    <property type="match status" value="1"/>
</dbReference>
<organism evidence="5 6">
    <name type="scientific">Acanthosepion pharaonis</name>
    <name type="common">Pharaoh cuttlefish</name>
    <name type="synonym">Sepia pharaonis</name>
    <dbReference type="NCBI Taxonomy" id="158019"/>
    <lineage>
        <taxon>Eukaryota</taxon>
        <taxon>Metazoa</taxon>
        <taxon>Spiralia</taxon>
        <taxon>Lophotrochozoa</taxon>
        <taxon>Mollusca</taxon>
        <taxon>Cephalopoda</taxon>
        <taxon>Coleoidea</taxon>
        <taxon>Decapodiformes</taxon>
        <taxon>Sepiida</taxon>
        <taxon>Sepiina</taxon>
        <taxon>Sepiidae</taxon>
        <taxon>Acanthosepion</taxon>
    </lineage>
</organism>
<gene>
    <name evidence="5" type="ORF">SPHA_30742</name>
</gene>
<dbReference type="Gene3D" id="3.40.50.2000">
    <property type="entry name" value="Glycogen Phosphorylase B"/>
    <property type="match status" value="2"/>
</dbReference>
<accession>A0A812C741</accession>
<feature type="transmembrane region" description="Helical" evidence="4">
    <location>
        <begin position="541"/>
        <end position="562"/>
    </location>
</feature>
<evidence type="ECO:0000256" key="4">
    <source>
        <dbReference type="SAM" id="Phobius"/>
    </source>
</evidence>
<dbReference type="GO" id="GO:0015020">
    <property type="term" value="F:glucuronosyltransferase activity"/>
    <property type="evidence" value="ECO:0007669"/>
    <property type="project" value="UniProtKB-EC"/>
</dbReference>